<dbReference type="Proteomes" id="UP000187209">
    <property type="component" value="Unassembled WGS sequence"/>
</dbReference>
<accession>A0A1R2CFQ1</accession>
<evidence type="ECO:0000256" key="1">
    <source>
        <dbReference type="SAM" id="MobiDB-lite"/>
    </source>
</evidence>
<keyword evidence="3" id="KW-1185">Reference proteome</keyword>
<comment type="caution">
    <text evidence="2">The sequence shown here is derived from an EMBL/GenBank/DDBJ whole genome shotgun (WGS) entry which is preliminary data.</text>
</comment>
<dbReference type="AlphaFoldDB" id="A0A1R2CFQ1"/>
<feature type="compositionally biased region" description="Low complexity" evidence="1">
    <location>
        <begin position="86"/>
        <end position="98"/>
    </location>
</feature>
<gene>
    <name evidence="2" type="ORF">SteCoe_10513</name>
</gene>
<dbReference type="EMBL" id="MPUH01000169">
    <property type="protein sequence ID" value="OMJ87766.1"/>
    <property type="molecule type" value="Genomic_DNA"/>
</dbReference>
<organism evidence="2 3">
    <name type="scientific">Stentor coeruleus</name>
    <dbReference type="NCBI Taxonomy" id="5963"/>
    <lineage>
        <taxon>Eukaryota</taxon>
        <taxon>Sar</taxon>
        <taxon>Alveolata</taxon>
        <taxon>Ciliophora</taxon>
        <taxon>Postciliodesmatophora</taxon>
        <taxon>Heterotrichea</taxon>
        <taxon>Heterotrichida</taxon>
        <taxon>Stentoridae</taxon>
        <taxon>Stentor</taxon>
    </lineage>
</organism>
<sequence length="147" mass="16149">MSEIGKAKNISNKLKLPAIKLKKPASKSAKKPSDALVKNIKEVDLNNSYVSAKSNLVNALLFHASSITIENSQGSVNIDLDCSYNKKSSPNNSKNPTKAQKYYATRPRSSVVEESKILNISVADDDENDKVRRLKHQHCGSCACNIF</sequence>
<protein>
    <submittedName>
        <fullName evidence="2">Uncharacterized protein</fullName>
    </submittedName>
</protein>
<feature type="region of interest" description="Disordered" evidence="1">
    <location>
        <begin position="86"/>
        <end position="106"/>
    </location>
</feature>
<reference evidence="2 3" key="1">
    <citation type="submission" date="2016-11" db="EMBL/GenBank/DDBJ databases">
        <title>The macronuclear genome of Stentor coeruleus: a giant cell with tiny introns.</title>
        <authorList>
            <person name="Slabodnick M."/>
            <person name="Ruby J.G."/>
            <person name="Reiff S.B."/>
            <person name="Swart E.C."/>
            <person name="Gosai S."/>
            <person name="Prabakaran S."/>
            <person name="Witkowska E."/>
            <person name="Larue G.E."/>
            <person name="Fisher S."/>
            <person name="Freeman R.M."/>
            <person name="Gunawardena J."/>
            <person name="Chu W."/>
            <person name="Stover N.A."/>
            <person name="Gregory B.D."/>
            <person name="Nowacki M."/>
            <person name="Derisi J."/>
            <person name="Roy S.W."/>
            <person name="Marshall W.F."/>
            <person name="Sood P."/>
        </authorList>
    </citation>
    <scope>NUCLEOTIDE SEQUENCE [LARGE SCALE GENOMIC DNA]</scope>
    <source>
        <strain evidence="2">WM001</strain>
    </source>
</reference>
<evidence type="ECO:0000313" key="2">
    <source>
        <dbReference type="EMBL" id="OMJ87766.1"/>
    </source>
</evidence>
<evidence type="ECO:0000313" key="3">
    <source>
        <dbReference type="Proteomes" id="UP000187209"/>
    </source>
</evidence>
<proteinExistence type="predicted"/>
<name>A0A1R2CFQ1_9CILI</name>